<gene>
    <name evidence="1" type="ORF">CEXT_74811</name>
</gene>
<name>A0AAV4S6J7_CAEEX</name>
<evidence type="ECO:0000313" key="2">
    <source>
        <dbReference type="Proteomes" id="UP001054945"/>
    </source>
</evidence>
<accession>A0AAV4S6J7</accession>
<keyword evidence="2" id="KW-1185">Reference proteome</keyword>
<proteinExistence type="predicted"/>
<dbReference type="EMBL" id="BPLR01009026">
    <property type="protein sequence ID" value="GIY29137.1"/>
    <property type="molecule type" value="Genomic_DNA"/>
</dbReference>
<reference evidence="1 2" key="1">
    <citation type="submission" date="2021-06" db="EMBL/GenBank/DDBJ databases">
        <title>Caerostris extrusa draft genome.</title>
        <authorList>
            <person name="Kono N."/>
            <person name="Arakawa K."/>
        </authorList>
    </citation>
    <scope>NUCLEOTIDE SEQUENCE [LARGE SCALE GENOMIC DNA]</scope>
</reference>
<organism evidence="1 2">
    <name type="scientific">Caerostris extrusa</name>
    <name type="common">Bark spider</name>
    <name type="synonym">Caerostris bankana</name>
    <dbReference type="NCBI Taxonomy" id="172846"/>
    <lineage>
        <taxon>Eukaryota</taxon>
        <taxon>Metazoa</taxon>
        <taxon>Ecdysozoa</taxon>
        <taxon>Arthropoda</taxon>
        <taxon>Chelicerata</taxon>
        <taxon>Arachnida</taxon>
        <taxon>Araneae</taxon>
        <taxon>Araneomorphae</taxon>
        <taxon>Entelegynae</taxon>
        <taxon>Araneoidea</taxon>
        <taxon>Araneidae</taxon>
        <taxon>Caerostris</taxon>
    </lineage>
</organism>
<dbReference type="Proteomes" id="UP001054945">
    <property type="component" value="Unassembled WGS sequence"/>
</dbReference>
<comment type="caution">
    <text evidence="1">The sequence shown here is derived from an EMBL/GenBank/DDBJ whole genome shotgun (WGS) entry which is preliminary data.</text>
</comment>
<protein>
    <submittedName>
        <fullName evidence="1">Uncharacterized protein</fullName>
    </submittedName>
</protein>
<sequence length="78" mass="9231">MKYNSKESISTLNKRIAEKRNSDFNNPQLVACFELMGRPEYNNLDLVWYCADTVEWWGISKTNASETSRDHRIQKKLF</sequence>
<dbReference type="AlphaFoldDB" id="A0AAV4S6J7"/>
<evidence type="ECO:0000313" key="1">
    <source>
        <dbReference type="EMBL" id="GIY29137.1"/>
    </source>
</evidence>